<comment type="caution">
    <text evidence="8">The sequence shown here is derived from an EMBL/GenBank/DDBJ whole genome shotgun (WGS) entry which is preliminary data.</text>
</comment>
<proteinExistence type="inferred from homology"/>
<dbReference type="Gene3D" id="6.10.250.3370">
    <property type="match status" value="1"/>
</dbReference>
<organism evidence="8 9">
    <name type="scientific">Corynebacterium macginleyi</name>
    <dbReference type="NCBI Taxonomy" id="38290"/>
    <lineage>
        <taxon>Bacteria</taxon>
        <taxon>Bacillati</taxon>
        <taxon>Actinomycetota</taxon>
        <taxon>Actinomycetes</taxon>
        <taxon>Mycobacteriales</taxon>
        <taxon>Corynebacteriaceae</taxon>
        <taxon>Corynebacterium</taxon>
    </lineage>
</organism>
<comment type="function">
    <text evidence="1">Acyltransferase required for the direct transfer of medium- to long-chain fatty acyl moieties from a carrier protein (MbtL) on to the epsilon-amino group of lysine residue in the mycobactin core.</text>
</comment>
<evidence type="ECO:0000313" key="9">
    <source>
        <dbReference type="Proteomes" id="UP001518680"/>
    </source>
</evidence>
<evidence type="ECO:0000256" key="3">
    <source>
        <dbReference type="ARBA" id="ARBA00007832"/>
    </source>
</evidence>
<feature type="compositionally biased region" description="Basic residues" evidence="6">
    <location>
        <begin position="50"/>
        <end position="80"/>
    </location>
</feature>
<dbReference type="Gene3D" id="3.30.310.280">
    <property type="match status" value="1"/>
</dbReference>
<evidence type="ECO:0000256" key="6">
    <source>
        <dbReference type="SAM" id="MobiDB-lite"/>
    </source>
</evidence>
<feature type="domain" description="Acyltransferase MbtK/IucB-like conserved" evidence="7">
    <location>
        <begin position="144"/>
        <end position="190"/>
    </location>
</feature>
<protein>
    <recommendedName>
        <fullName evidence="4">Lysine N-acyltransferase MbtK</fullName>
    </recommendedName>
    <alternativeName>
        <fullName evidence="5">Mycobactin synthase protein K</fullName>
    </alternativeName>
</protein>
<dbReference type="Proteomes" id="UP001518680">
    <property type="component" value="Unassembled WGS sequence"/>
</dbReference>
<sequence>MQHRRVRPVPADVDPRRDRRNPHARDKRAGARHRLQGPALPQLPGDRTRRSPVRHGRAPGHRSRIRHRRRPVALRPKRRGTPSFAHRARPRDGTVEELHYSQGHHRPRVLSHRALRRLPDLRGSVMLNTERDDIFTPHGTVRLRPLTPADTELVHGWLTDPHCAFWGMQQASVNDVAVEYDRLRASPHEEAWILELHPHPAAPHRPMGIVEDYDPRRVVLDSVLAEAASSEAAGIRELTLEEPLRGLHFLVAPPAGAHVSGLTSSLFAAVIRWLIDCRGFRELLVEPDVANGAIHRKNAEAGFLDVPGLNEIRLLQGGHTKTARVQRCTASDFYSSAAAARASLSPVANALCAAETAERQLIAKAIREFSHERLLTPSFHPNSERWSVHFGPRELSFSAHQYGLAHLEVVPESIEAADAAPLHLAELIAGAAEQLGIEPEFLHTYIEEIQATLVGRARALATRPAAQSLRAPQLDASAQERANAQADYLVTAESAMYEGHPGFLANSGRGGMSLTELRAYAPEAGADTHIVWLAAKREHCVVAASEDVADLAGFFAEQLGDLGPRYEQALAELGCAPDDYVPLPLHPWQWDNCISTIFFDQLISRDLVYIGTSSDLFRPQQSLRTFFNHSRPALPYVKTAVGIRNMGFVRGLSPAYMETTPTINDWLAQQLNVDPEFRARNVRLLKEIVAVGYRGDTYHRHPLPAGSTSGREKMLSALWRDSPMPQLSATSVAVTLAGCLYVDPAGESLAAEWIAQSGLPPQEWLRRLLDVYLVPVLHALAQYGIVFMPHSENVILELDNGAPVGAFFKDLGEEAAVVDARVDVPAGLERLQVDHGDFTGAQRALSIHTDVLDGVLRHLAALFDRKGLLAETEFWLTCRAVVLDYERRFPGTLEKLPVLASQFKHSCLNRLQLRNPLSMVNLGDQESSLIYAGDMDNPLHSSESTAR</sequence>
<evidence type="ECO:0000256" key="4">
    <source>
        <dbReference type="ARBA" id="ARBA00020586"/>
    </source>
</evidence>
<dbReference type="Pfam" id="PF04183">
    <property type="entry name" value="IucA_IucC"/>
    <property type="match status" value="1"/>
</dbReference>
<dbReference type="Gene3D" id="1.10.510.40">
    <property type="match status" value="1"/>
</dbReference>
<dbReference type="InterPro" id="IPR016181">
    <property type="entry name" value="Acyl_CoA_acyltransferase"/>
</dbReference>
<feature type="region of interest" description="Disordered" evidence="6">
    <location>
        <begin position="1"/>
        <end position="89"/>
    </location>
</feature>
<dbReference type="InterPro" id="IPR019432">
    <property type="entry name" value="Acyltransferase_MbtK/IucB-like"/>
</dbReference>
<comment type="pathway">
    <text evidence="2">Siderophore biosynthesis; mycobactin biosynthesis.</text>
</comment>
<dbReference type="PANTHER" id="PTHR34384:SF6">
    <property type="entry name" value="STAPHYLOFERRIN B SYNTHASE"/>
    <property type="match status" value="1"/>
</dbReference>
<feature type="compositionally biased region" description="Basic and acidic residues" evidence="6">
    <location>
        <begin position="13"/>
        <end position="29"/>
    </location>
</feature>
<dbReference type="SMART" id="SM01006">
    <property type="entry name" value="AlcB"/>
    <property type="match status" value="1"/>
</dbReference>
<dbReference type="Gene3D" id="3.40.630.30">
    <property type="match status" value="1"/>
</dbReference>
<evidence type="ECO:0000256" key="2">
    <source>
        <dbReference type="ARBA" id="ARBA00005102"/>
    </source>
</evidence>
<evidence type="ECO:0000259" key="7">
    <source>
        <dbReference type="SMART" id="SM01006"/>
    </source>
</evidence>
<evidence type="ECO:0000256" key="1">
    <source>
        <dbReference type="ARBA" id="ARBA00003818"/>
    </source>
</evidence>
<reference evidence="8 9" key="1">
    <citation type="submission" date="2021-01" db="EMBL/GenBank/DDBJ databases">
        <title>Complete genome sequences of Corynebacterium macginleyi strains isolated from infectious keratitis.</title>
        <authorList>
            <person name="Sagerfors S."/>
            <person name="Poehlein A."/>
            <person name="Soderquist B."/>
            <person name="Bruggemann H."/>
        </authorList>
    </citation>
    <scope>NUCLEOTIDE SEQUENCE [LARGE SCALE GENOMIC DNA]</scope>
    <source>
        <strain evidence="8 9">12T220</strain>
    </source>
</reference>
<dbReference type="InterPro" id="IPR022770">
    <property type="entry name" value="IucA/IucC-like_C"/>
</dbReference>
<comment type="similarity">
    <text evidence="3">Belongs to the IucA/IucC family.</text>
</comment>
<dbReference type="InterPro" id="IPR037455">
    <property type="entry name" value="LucA/IucC-like"/>
</dbReference>
<dbReference type="Pfam" id="PF06276">
    <property type="entry name" value="FhuF"/>
    <property type="match status" value="1"/>
</dbReference>
<evidence type="ECO:0000313" key="8">
    <source>
        <dbReference type="EMBL" id="MBM0243147.1"/>
    </source>
</evidence>
<dbReference type="Pfam" id="PF13523">
    <property type="entry name" value="Acetyltransf_8"/>
    <property type="match status" value="1"/>
</dbReference>
<gene>
    <name evidence="8" type="ORF">GWO63_002360</name>
</gene>
<evidence type="ECO:0000256" key="5">
    <source>
        <dbReference type="ARBA" id="ARBA00031122"/>
    </source>
</evidence>
<dbReference type="SUPFAM" id="SSF55729">
    <property type="entry name" value="Acyl-CoA N-acyltransferases (Nat)"/>
    <property type="match status" value="1"/>
</dbReference>
<dbReference type="InterPro" id="IPR007310">
    <property type="entry name" value="Aerobactin_biosyn_IucA/IucC_N"/>
</dbReference>
<name>A0ABS1Y427_9CORY</name>
<dbReference type="EMBL" id="JAACBX020000001">
    <property type="protein sequence ID" value="MBM0243147.1"/>
    <property type="molecule type" value="Genomic_DNA"/>
</dbReference>
<accession>A0ABS1Y427</accession>
<dbReference type="PANTHER" id="PTHR34384">
    <property type="entry name" value="L-2,3-DIAMINOPROPANOATE--CITRATE LIGASE"/>
    <property type="match status" value="1"/>
</dbReference>
<keyword evidence="9" id="KW-1185">Reference proteome</keyword>